<organism evidence="2 3">
    <name type="scientific">Rhodococcus artemisiae</name>
    <dbReference type="NCBI Taxonomy" id="714159"/>
    <lineage>
        <taxon>Bacteria</taxon>
        <taxon>Bacillati</taxon>
        <taxon>Actinomycetota</taxon>
        <taxon>Actinomycetes</taxon>
        <taxon>Mycobacteriales</taxon>
        <taxon>Nocardiaceae</taxon>
        <taxon>Rhodococcus</taxon>
    </lineage>
</organism>
<reference evidence="2 3" key="1">
    <citation type="submission" date="2023-07" db="EMBL/GenBank/DDBJ databases">
        <authorList>
            <person name="Girao M."/>
            <person name="Carvalho M.F."/>
        </authorList>
    </citation>
    <scope>NUCLEOTIDE SEQUENCE [LARGE SCALE GENOMIC DNA]</scope>
    <source>
        <strain evidence="2 3">YIM65754</strain>
    </source>
</reference>
<protein>
    <recommendedName>
        <fullName evidence="4">Excreted virulence factor EspC (Type VII ESX diderm)</fullName>
    </recommendedName>
</protein>
<feature type="compositionally biased region" description="Low complexity" evidence="1">
    <location>
        <begin position="97"/>
        <end position="117"/>
    </location>
</feature>
<evidence type="ECO:0008006" key="4">
    <source>
        <dbReference type="Google" id="ProtNLM"/>
    </source>
</evidence>
<accession>A0ABU7L9M1</accession>
<sequence length="117" mass="12092">MTWLQVDIDALRALASALTSEAELIGELKPGAPLAAAATTMTSSAVGGALTRAEAPLHTAYHAMSICLHRMAEATSAGAMNYETAEDEFRRQVEAVGSSFESTGTSESTGTPESTVS</sequence>
<keyword evidence="3" id="KW-1185">Reference proteome</keyword>
<evidence type="ECO:0000313" key="3">
    <source>
        <dbReference type="Proteomes" id="UP001336020"/>
    </source>
</evidence>
<name>A0ABU7L9M1_9NOCA</name>
<dbReference type="Proteomes" id="UP001336020">
    <property type="component" value="Unassembled WGS sequence"/>
</dbReference>
<evidence type="ECO:0000313" key="2">
    <source>
        <dbReference type="EMBL" id="MEE2057997.1"/>
    </source>
</evidence>
<evidence type="ECO:0000256" key="1">
    <source>
        <dbReference type="SAM" id="MobiDB-lite"/>
    </source>
</evidence>
<proteinExistence type="predicted"/>
<dbReference type="RefSeq" id="WP_330133236.1">
    <property type="nucleotide sequence ID" value="NZ_JAUTXY010000004.1"/>
</dbReference>
<gene>
    <name evidence="2" type="ORF">Q7514_10730</name>
</gene>
<comment type="caution">
    <text evidence="2">The sequence shown here is derived from an EMBL/GenBank/DDBJ whole genome shotgun (WGS) entry which is preliminary data.</text>
</comment>
<feature type="region of interest" description="Disordered" evidence="1">
    <location>
        <begin position="95"/>
        <end position="117"/>
    </location>
</feature>
<dbReference type="EMBL" id="JAUTXY010000004">
    <property type="protein sequence ID" value="MEE2057997.1"/>
    <property type="molecule type" value="Genomic_DNA"/>
</dbReference>